<keyword evidence="3" id="KW-1185">Reference proteome</keyword>
<dbReference type="Pfam" id="PF00501">
    <property type="entry name" value="AMP-binding"/>
    <property type="match status" value="1"/>
</dbReference>
<protein>
    <submittedName>
        <fullName evidence="2">AMP-binding protein</fullName>
    </submittedName>
</protein>
<proteinExistence type="predicted"/>
<dbReference type="Gene3D" id="3.40.50.12780">
    <property type="entry name" value="N-terminal domain of ligase-like"/>
    <property type="match status" value="1"/>
</dbReference>
<dbReference type="PANTHER" id="PTHR43845:SF1">
    <property type="entry name" value="BLR5969 PROTEIN"/>
    <property type="match status" value="1"/>
</dbReference>
<dbReference type="AlphaFoldDB" id="A0A6B3L384"/>
<evidence type="ECO:0000259" key="1">
    <source>
        <dbReference type="Pfam" id="PF00501"/>
    </source>
</evidence>
<sequence>MLRKHLREAVVPFSPYYRERITARTINNLKSFADLQRLPFTRKRDLENPRDIVLQPEPAELARRPMTIARGLVRGPRNAKAHLEHEFRPVMMTSTTGRSGAPVPFVYSGRDLDLLSVTGTRMMEICESSPEFRHVNLFPYAPHLAFWQAHYAGTGFRTFMLSTGGGKAIGLDKNLQMVDRVNPDAVISMPTFFYHLLHQASENGLRWSNIKRVVLGGEKVPLGMRRKLHEMLEAMGAEDVRIMGTYGMTEAKMAWPECPAAPGSEGTGYHLSPDLVLVEVVDPESGVPVPEGHPGEIVVTPLQARGSVVVRYRTGDLISGGIEYTMCPHCGRNCPRLMGSISRVSNRKRLQIGKVKGTLVDFDALEVLLDDVSGLASWQIELRKHRDDPLETDEIVVYCVTAGGKESAAVERAVYDRFDKDTEIHPNEVRFVTMDELSERLGVGVALKEERVVDRRPQFDDASGGSENNEEQEEA</sequence>
<name>A0A6B3L384_9BACT</name>
<evidence type="ECO:0000313" key="2">
    <source>
        <dbReference type="EMBL" id="QQL46401.1"/>
    </source>
</evidence>
<dbReference type="Proteomes" id="UP000475117">
    <property type="component" value="Chromosome"/>
</dbReference>
<evidence type="ECO:0000313" key="3">
    <source>
        <dbReference type="Proteomes" id="UP000475117"/>
    </source>
</evidence>
<reference evidence="2 3" key="1">
    <citation type="submission" date="2020-12" db="EMBL/GenBank/DDBJ databases">
        <title>Sulforoseuscoccus oceanibium gen. nov., sp. nov., a representative of the phylum Verrucomicrobia with special cytoplasmic membrane, and proposal of Sulforoseuscoccusaceae fam. nov.</title>
        <authorList>
            <person name="Xi F."/>
        </authorList>
    </citation>
    <scope>NUCLEOTIDE SEQUENCE [LARGE SCALE GENOMIC DNA]</scope>
    <source>
        <strain evidence="2 3">T37</strain>
    </source>
</reference>
<dbReference type="SUPFAM" id="SSF56801">
    <property type="entry name" value="Acetyl-CoA synthetase-like"/>
    <property type="match status" value="1"/>
</dbReference>
<organism evidence="2 3">
    <name type="scientific">Sulfuriroseicoccus oceanibius</name>
    <dbReference type="NCBI Taxonomy" id="2707525"/>
    <lineage>
        <taxon>Bacteria</taxon>
        <taxon>Pseudomonadati</taxon>
        <taxon>Verrucomicrobiota</taxon>
        <taxon>Verrucomicrobiia</taxon>
        <taxon>Verrucomicrobiales</taxon>
        <taxon>Verrucomicrobiaceae</taxon>
        <taxon>Sulfuriroseicoccus</taxon>
    </lineage>
</organism>
<gene>
    <name evidence="2" type="ORF">G3M56_009625</name>
</gene>
<feature type="domain" description="AMP-dependent synthetase/ligase" evidence="1">
    <location>
        <begin position="171"/>
        <end position="299"/>
    </location>
</feature>
<accession>A0A6B3L384</accession>
<dbReference type="InterPro" id="IPR000873">
    <property type="entry name" value="AMP-dep_synth/lig_dom"/>
</dbReference>
<dbReference type="KEGG" id="soa:G3M56_009625"/>
<dbReference type="InterPro" id="IPR042099">
    <property type="entry name" value="ANL_N_sf"/>
</dbReference>
<dbReference type="EMBL" id="CP066776">
    <property type="protein sequence ID" value="QQL46401.1"/>
    <property type="molecule type" value="Genomic_DNA"/>
</dbReference>
<dbReference type="PANTHER" id="PTHR43845">
    <property type="entry name" value="BLR5969 PROTEIN"/>
    <property type="match status" value="1"/>
</dbReference>